<organism evidence="1">
    <name type="scientific">Pithovirus LCPAC404</name>
    <dbReference type="NCBI Taxonomy" id="2506597"/>
    <lineage>
        <taxon>Viruses</taxon>
        <taxon>Pithoviruses</taxon>
    </lineage>
</organism>
<dbReference type="Gene3D" id="3.30.40.220">
    <property type="match status" value="2"/>
</dbReference>
<accession>A0A481ZE89</accession>
<dbReference type="EMBL" id="MK500594">
    <property type="protein sequence ID" value="QBK93329.1"/>
    <property type="molecule type" value="Genomic_DNA"/>
</dbReference>
<name>A0A481ZE89_9VIRU</name>
<gene>
    <name evidence="1" type="ORF">LCPAC404_00330</name>
</gene>
<sequence length="489" mass="55819">MTKKKCKDCGEEKDLDKFSREASGKLGRRPKCKICEKKHRSKKIETDLATGVTTKKCSKCKIEKTFGEFNKNRNGKFGVLGKCRVCDKKCNIASGITKSKIISKKACSKCKLSKPLEDFCRDKFGKLGRSSRCKQCKKSILPGSRNQQKICVCCNIPKYVRFFYDAGHGLFRKTAKCIKCTNKIIKKNTCENTTFTKQCKECNIVKKGFEFSVCKIASDILNANCKICVKKTKNEKSSTFEKFIEVTYKSLRSSASLRNLKVEIAEKDITELYHRQNGKCALTGITLTHTKIVSDDNKRRIDKSHNHNISVDRIDSSKSYTLDNIQLICSVLNLMKWDTDETQFINLCRKISQHSPDKSTHIGLDEMKHDKAAEDFIDRHFQHIKTGAKSRKIKVTITKDDLINIYYKQRGRCALSGIKLTCLNVPKINKGRVNEAHVDNISTDRIDSLEHYMQENVQIVTSRINSMKLDFVQSEFIEICGHVANYTDN</sequence>
<proteinExistence type="predicted"/>
<reference evidence="1" key="1">
    <citation type="journal article" date="2019" name="MBio">
        <title>Virus Genomes from Deep Sea Sediments Expand the Ocean Megavirome and Support Independent Origins of Viral Gigantism.</title>
        <authorList>
            <person name="Backstrom D."/>
            <person name="Yutin N."/>
            <person name="Jorgensen S.L."/>
            <person name="Dharamshi J."/>
            <person name="Homa F."/>
            <person name="Zaremba-Niedwiedzka K."/>
            <person name="Spang A."/>
            <person name="Wolf Y.I."/>
            <person name="Koonin E.V."/>
            <person name="Ettema T.J."/>
        </authorList>
    </citation>
    <scope>NUCLEOTIDE SEQUENCE</scope>
</reference>
<protein>
    <submittedName>
        <fullName evidence="1">Uncharacterized protein</fullName>
    </submittedName>
</protein>
<evidence type="ECO:0000313" key="1">
    <source>
        <dbReference type="EMBL" id="QBK93329.1"/>
    </source>
</evidence>